<comment type="caution">
    <text evidence="1">The sequence shown here is derived from an EMBL/GenBank/DDBJ whole genome shotgun (WGS) entry which is preliminary data.</text>
</comment>
<organism evidence="1 2">
    <name type="scientific">Plakobranchus ocellatus</name>
    <dbReference type="NCBI Taxonomy" id="259542"/>
    <lineage>
        <taxon>Eukaryota</taxon>
        <taxon>Metazoa</taxon>
        <taxon>Spiralia</taxon>
        <taxon>Lophotrochozoa</taxon>
        <taxon>Mollusca</taxon>
        <taxon>Gastropoda</taxon>
        <taxon>Heterobranchia</taxon>
        <taxon>Euthyneura</taxon>
        <taxon>Panpulmonata</taxon>
        <taxon>Sacoglossa</taxon>
        <taxon>Placobranchoidea</taxon>
        <taxon>Plakobranchidae</taxon>
        <taxon>Plakobranchus</taxon>
    </lineage>
</organism>
<reference evidence="1 2" key="1">
    <citation type="journal article" date="2021" name="Elife">
        <title>Chloroplast acquisition without the gene transfer in kleptoplastic sea slugs, Plakobranchus ocellatus.</title>
        <authorList>
            <person name="Maeda T."/>
            <person name="Takahashi S."/>
            <person name="Yoshida T."/>
            <person name="Shimamura S."/>
            <person name="Takaki Y."/>
            <person name="Nagai Y."/>
            <person name="Toyoda A."/>
            <person name="Suzuki Y."/>
            <person name="Arimoto A."/>
            <person name="Ishii H."/>
            <person name="Satoh N."/>
            <person name="Nishiyama T."/>
            <person name="Hasebe M."/>
            <person name="Maruyama T."/>
            <person name="Minagawa J."/>
            <person name="Obokata J."/>
            <person name="Shigenobu S."/>
        </authorList>
    </citation>
    <scope>NUCLEOTIDE SEQUENCE [LARGE SCALE GENOMIC DNA]</scope>
</reference>
<sequence length="122" mass="13397">MVKQNMEVGRSDHSYLWLLYTAFPQQGDLRLSGPPSGQGASGGARTPDRMVLADLRVGSLSTVPPTLPSVSYLHNIFKAGWFPLSLQKSLLRLPSVYLGGPVDSKCSTIDLSILQTRLRERK</sequence>
<name>A0AAV4DJU8_9GAST</name>
<dbReference type="EMBL" id="BLXT01007956">
    <property type="protein sequence ID" value="GFO44553.1"/>
    <property type="molecule type" value="Genomic_DNA"/>
</dbReference>
<keyword evidence="2" id="KW-1185">Reference proteome</keyword>
<dbReference type="AlphaFoldDB" id="A0AAV4DJU8"/>
<protein>
    <submittedName>
        <fullName evidence="1">Uncharacterized protein</fullName>
    </submittedName>
</protein>
<proteinExistence type="predicted"/>
<accession>A0AAV4DJU8</accession>
<evidence type="ECO:0000313" key="2">
    <source>
        <dbReference type="Proteomes" id="UP000735302"/>
    </source>
</evidence>
<gene>
    <name evidence="1" type="ORF">PoB_007105800</name>
</gene>
<evidence type="ECO:0000313" key="1">
    <source>
        <dbReference type="EMBL" id="GFO44553.1"/>
    </source>
</evidence>
<dbReference type="Proteomes" id="UP000735302">
    <property type="component" value="Unassembled WGS sequence"/>
</dbReference>